<dbReference type="EMBL" id="JAJNAY010000002">
    <property type="protein sequence ID" value="MCD1118607.1"/>
    <property type="molecule type" value="Genomic_DNA"/>
</dbReference>
<dbReference type="AlphaFoldDB" id="A0A9Q3V5K0"/>
<dbReference type="InterPro" id="IPR014922">
    <property type="entry name" value="YdhG-like"/>
</dbReference>
<evidence type="ECO:0000313" key="2">
    <source>
        <dbReference type="EMBL" id="MCD1118607.1"/>
    </source>
</evidence>
<dbReference type="RefSeq" id="WP_230671611.1">
    <property type="nucleotide sequence ID" value="NZ_JAJNAY010000002.1"/>
</dbReference>
<dbReference type="Proteomes" id="UP001108025">
    <property type="component" value="Unassembled WGS sequence"/>
</dbReference>
<proteinExistence type="predicted"/>
<evidence type="ECO:0000313" key="3">
    <source>
        <dbReference type="Proteomes" id="UP001108025"/>
    </source>
</evidence>
<dbReference type="Pfam" id="PF08818">
    <property type="entry name" value="DUF1801"/>
    <property type="match status" value="1"/>
</dbReference>
<reference evidence="2" key="1">
    <citation type="submission" date="2021-11" db="EMBL/GenBank/DDBJ databases">
        <title>Description of novel Chryseobacterium species.</title>
        <authorList>
            <person name="Saticioglu I.B."/>
            <person name="Ay H."/>
            <person name="Altun S."/>
            <person name="Duman M."/>
        </authorList>
    </citation>
    <scope>NUCLEOTIDE SEQUENCE</scope>
    <source>
        <strain evidence="2">C-17</strain>
    </source>
</reference>
<name>A0A9Q3V5K0_9FLAO</name>
<keyword evidence="3" id="KW-1185">Reference proteome</keyword>
<evidence type="ECO:0000259" key="1">
    <source>
        <dbReference type="Pfam" id="PF08818"/>
    </source>
</evidence>
<protein>
    <submittedName>
        <fullName evidence="2">DUF1801 domain-containing protein</fullName>
    </submittedName>
</protein>
<sequence length="146" mass="16598">MAKANKTNETKVDVTDFINSYVEQDQKKADSFELIKLMSEWSGAEPKMWGPSIIGFGNYHYKYASGHEGDAPVLGFSPRKAAFSLYVYSDTEKSKLLLPNLGKFKMSKACIYVKKLSDIDLQILQELCKESILYISEHHECSCRIK</sequence>
<gene>
    <name evidence="2" type="ORF">LO744_17345</name>
</gene>
<accession>A0A9Q3V5K0</accession>
<organism evidence="2 3">
    <name type="scientific">Chryseobacterium turcicum</name>
    <dbReference type="NCBI Taxonomy" id="2898076"/>
    <lineage>
        <taxon>Bacteria</taxon>
        <taxon>Pseudomonadati</taxon>
        <taxon>Bacteroidota</taxon>
        <taxon>Flavobacteriia</taxon>
        <taxon>Flavobacteriales</taxon>
        <taxon>Weeksellaceae</taxon>
        <taxon>Chryseobacterium group</taxon>
        <taxon>Chryseobacterium</taxon>
    </lineage>
</organism>
<comment type="caution">
    <text evidence="2">The sequence shown here is derived from an EMBL/GenBank/DDBJ whole genome shotgun (WGS) entry which is preliminary data.</text>
</comment>
<feature type="domain" description="YdhG-like" evidence="1">
    <location>
        <begin position="43"/>
        <end position="132"/>
    </location>
</feature>